<evidence type="ECO:0000256" key="9">
    <source>
        <dbReference type="ARBA" id="ARBA00073635"/>
    </source>
</evidence>
<keyword evidence="2 14" id="KW-0808">Transferase</keyword>
<evidence type="ECO:0000256" key="10">
    <source>
        <dbReference type="ARBA" id="ARBA00075110"/>
    </source>
</evidence>
<evidence type="ECO:0000256" key="5">
    <source>
        <dbReference type="ARBA" id="ARBA00052218"/>
    </source>
</evidence>
<protein>
    <recommendedName>
        <fullName evidence="9">Molybdopterin-synthase adenylyltransferase</fullName>
        <ecNumber evidence="8">2.7.7.80</ecNumber>
    </recommendedName>
    <alternativeName>
        <fullName evidence="12">MoaD protein adenylase</fullName>
    </alternativeName>
    <alternativeName>
        <fullName evidence="10">Molybdopterin-converting factor subunit 1 adenylase</fullName>
    </alternativeName>
    <alternativeName>
        <fullName evidence="11">Sulfur carrier protein MoaD adenylyltransferase</fullName>
    </alternativeName>
</protein>
<evidence type="ECO:0000256" key="2">
    <source>
        <dbReference type="ARBA" id="ARBA00022679"/>
    </source>
</evidence>
<dbReference type="InterPro" id="IPR035985">
    <property type="entry name" value="Ubiquitin-activating_enz"/>
</dbReference>
<evidence type="ECO:0000256" key="12">
    <source>
        <dbReference type="ARBA" id="ARBA00078531"/>
    </source>
</evidence>
<dbReference type="Proteomes" id="UP000059074">
    <property type="component" value="Unassembled WGS sequence"/>
</dbReference>
<evidence type="ECO:0000256" key="11">
    <source>
        <dbReference type="ARBA" id="ARBA00075328"/>
    </source>
</evidence>
<accession>A0A125NUM2</accession>
<evidence type="ECO:0000256" key="8">
    <source>
        <dbReference type="ARBA" id="ARBA00066884"/>
    </source>
</evidence>
<evidence type="ECO:0000256" key="1">
    <source>
        <dbReference type="ARBA" id="ARBA00009919"/>
    </source>
</evidence>
<name>A0A125NUM2_HYPSL</name>
<keyword evidence="14" id="KW-0548">Nucleotidyltransferase</keyword>
<sequence>MTSVSLSATEIERYKRHLVLKEVGGQGQQALKRARVLLVGAGGLGSPLALYLAAAGVGTIGIIDDDHVSLDNLQRQIAHTTASVGAPKVNSAAETMAAINPHVTVEPLNMRLDADNALDVISRYDIVADGSDNAATRYLVSDACYLARRTLVFGAVGPFDGYVSTFKPHLRGPDDTPFPSYRCLFPEPPPANEGPNCSDVGVLGAVVGVIGTLQATEVLKEILGLGTTLAGRLLIYDALAGRFESVSVGWDPENAISGVNPSITDLSIHAAAANRNSTCAA</sequence>
<keyword evidence="4" id="KW-0067">ATP-binding</keyword>
<dbReference type="GO" id="GO:0061605">
    <property type="term" value="F:molybdopterin-synthase adenylyltransferase activity"/>
    <property type="evidence" value="ECO:0007669"/>
    <property type="project" value="UniProtKB-EC"/>
</dbReference>
<dbReference type="EMBL" id="LMTR01000066">
    <property type="protein sequence ID" value="KWT67095.1"/>
    <property type="molecule type" value="Genomic_DNA"/>
</dbReference>
<comment type="subunit">
    <text evidence="7">Homodimer. Forms a stable heterotetrameric complex of 2 MoeB and 2 MoaD during adenylation of MoaD.</text>
</comment>
<organism evidence="14 15">
    <name type="scientific">Hyphomicrobium sulfonivorans</name>
    <dbReference type="NCBI Taxonomy" id="121290"/>
    <lineage>
        <taxon>Bacteria</taxon>
        <taxon>Pseudomonadati</taxon>
        <taxon>Pseudomonadota</taxon>
        <taxon>Alphaproteobacteria</taxon>
        <taxon>Hyphomicrobiales</taxon>
        <taxon>Hyphomicrobiaceae</taxon>
        <taxon>Hyphomicrobium</taxon>
    </lineage>
</organism>
<dbReference type="AlphaFoldDB" id="A0A125NUM2"/>
<feature type="domain" description="THIF-type NAD/FAD binding fold" evidence="13">
    <location>
        <begin position="14"/>
        <end position="248"/>
    </location>
</feature>
<dbReference type="CDD" id="cd00757">
    <property type="entry name" value="ThiF_MoeB_HesA_family"/>
    <property type="match status" value="1"/>
</dbReference>
<dbReference type="PATRIC" id="fig|121290.4.peg.1374"/>
<evidence type="ECO:0000259" key="13">
    <source>
        <dbReference type="Pfam" id="PF00899"/>
    </source>
</evidence>
<evidence type="ECO:0000313" key="15">
    <source>
        <dbReference type="Proteomes" id="UP000059074"/>
    </source>
</evidence>
<proteinExistence type="inferred from homology"/>
<evidence type="ECO:0000256" key="6">
    <source>
        <dbReference type="ARBA" id="ARBA00055169"/>
    </source>
</evidence>
<dbReference type="GO" id="GO:0005829">
    <property type="term" value="C:cytosol"/>
    <property type="evidence" value="ECO:0007669"/>
    <property type="project" value="TreeGrafter"/>
</dbReference>
<dbReference type="EC" id="2.7.7.80" evidence="8"/>
<evidence type="ECO:0000256" key="7">
    <source>
        <dbReference type="ARBA" id="ARBA00063809"/>
    </source>
</evidence>
<dbReference type="SUPFAM" id="SSF69572">
    <property type="entry name" value="Activating enzymes of the ubiquitin-like proteins"/>
    <property type="match status" value="1"/>
</dbReference>
<dbReference type="GO" id="GO:0005524">
    <property type="term" value="F:ATP binding"/>
    <property type="evidence" value="ECO:0007669"/>
    <property type="project" value="UniProtKB-KW"/>
</dbReference>
<dbReference type="STRING" id="121290.APY04_2082"/>
<dbReference type="FunFam" id="3.40.50.720:FF:000033">
    <property type="entry name" value="Adenylyltransferase and sulfurtransferase MOCS3"/>
    <property type="match status" value="1"/>
</dbReference>
<dbReference type="NCBIfam" id="NF004281">
    <property type="entry name" value="PRK05690.1"/>
    <property type="match status" value="1"/>
</dbReference>
<dbReference type="OrthoDB" id="9804286at2"/>
<keyword evidence="3" id="KW-0547">Nucleotide-binding</keyword>
<comment type="function">
    <text evidence="6">Catalyzes the adenylation by ATP of the carboxyl group of the C-terminal glycine of sulfur carrier protein MoaD.</text>
</comment>
<dbReference type="GO" id="GO:0004792">
    <property type="term" value="F:thiosulfate-cyanide sulfurtransferase activity"/>
    <property type="evidence" value="ECO:0007669"/>
    <property type="project" value="TreeGrafter"/>
</dbReference>
<reference evidence="14 15" key="1">
    <citation type="submission" date="2015-10" db="EMBL/GenBank/DDBJ databases">
        <title>Transcriptomic analysis of a linuron degrading triple-species bacterial consortium.</title>
        <authorList>
            <person name="Albers P."/>
        </authorList>
    </citation>
    <scope>NUCLEOTIDE SEQUENCE [LARGE SCALE GENOMIC DNA]</scope>
    <source>
        <strain evidence="14 15">WDL6</strain>
    </source>
</reference>
<evidence type="ECO:0000313" key="14">
    <source>
        <dbReference type="EMBL" id="KWT67095.1"/>
    </source>
</evidence>
<evidence type="ECO:0000256" key="4">
    <source>
        <dbReference type="ARBA" id="ARBA00022840"/>
    </source>
</evidence>
<comment type="similarity">
    <text evidence="1">Belongs to the HesA/MoeB/ThiF family.</text>
</comment>
<dbReference type="InterPro" id="IPR045886">
    <property type="entry name" value="ThiF/MoeB/HesA"/>
</dbReference>
<dbReference type="Gene3D" id="3.40.50.720">
    <property type="entry name" value="NAD(P)-binding Rossmann-like Domain"/>
    <property type="match status" value="1"/>
</dbReference>
<dbReference type="InterPro" id="IPR000594">
    <property type="entry name" value="ThiF_NAD_FAD-bd"/>
</dbReference>
<dbReference type="GO" id="GO:0008146">
    <property type="term" value="F:sulfotransferase activity"/>
    <property type="evidence" value="ECO:0007669"/>
    <property type="project" value="TreeGrafter"/>
</dbReference>
<dbReference type="PANTHER" id="PTHR10953">
    <property type="entry name" value="UBIQUITIN-ACTIVATING ENZYME E1"/>
    <property type="match status" value="1"/>
</dbReference>
<keyword evidence="15" id="KW-1185">Reference proteome</keyword>
<evidence type="ECO:0000256" key="3">
    <source>
        <dbReference type="ARBA" id="ARBA00022741"/>
    </source>
</evidence>
<dbReference type="Pfam" id="PF00899">
    <property type="entry name" value="ThiF"/>
    <property type="match status" value="1"/>
</dbReference>
<gene>
    <name evidence="14" type="ORF">APY04_2082</name>
</gene>
<dbReference type="GO" id="GO:0008641">
    <property type="term" value="F:ubiquitin-like modifier activating enzyme activity"/>
    <property type="evidence" value="ECO:0007669"/>
    <property type="project" value="InterPro"/>
</dbReference>
<comment type="caution">
    <text evidence="14">The sequence shown here is derived from an EMBL/GenBank/DDBJ whole genome shotgun (WGS) entry which is preliminary data.</text>
</comment>
<comment type="catalytic activity">
    <reaction evidence="5">
        <text>[molybdopterin-synthase sulfur-carrier protein]-C-terminal Gly-Gly + ATP + H(+) = [molybdopterin-synthase sulfur-carrier protein]-C-terminal Gly-Gly-AMP + diphosphate</text>
        <dbReference type="Rhea" id="RHEA:43616"/>
        <dbReference type="Rhea" id="RHEA-COMP:12159"/>
        <dbReference type="Rhea" id="RHEA-COMP:12202"/>
        <dbReference type="ChEBI" id="CHEBI:15378"/>
        <dbReference type="ChEBI" id="CHEBI:30616"/>
        <dbReference type="ChEBI" id="CHEBI:33019"/>
        <dbReference type="ChEBI" id="CHEBI:90618"/>
        <dbReference type="ChEBI" id="CHEBI:90778"/>
        <dbReference type="EC" id="2.7.7.80"/>
    </reaction>
</comment>
<dbReference type="PANTHER" id="PTHR10953:SF102">
    <property type="entry name" value="ADENYLYLTRANSFERASE AND SULFURTRANSFERASE MOCS3"/>
    <property type="match status" value="1"/>
</dbReference>
<dbReference type="RefSeq" id="WP_068462274.1">
    <property type="nucleotide sequence ID" value="NZ_LMTR01000066.1"/>
</dbReference>